<feature type="transmembrane region" description="Helical" evidence="1">
    <location>
        <begin position="6"/>
        <end position="26"/>
    </location>
</feature>
<keyword evidence="1" id="KW-1133">Transmembrane helix</keyword>
<keyword evidence="1" id="KW-0472">Membrane</keyword>
<keyword evidence="1" id="KW-0812">Transmembrane</keyword>
<feature type="transmembrane region" description="Helical" evidence="1">
    <location>
        <begin position="140"/>
        <end position="157"/>
    </location>
</feature>
<protein>
    <recommendedName>
        <fullName evidence="4">DUF3488 domain-containing protein</fullName>
    </recommendedName>
</protein>
<evidence type="ECO:0000313" key="2">
    <source>
        <dbReference type="EMBL" id="MEA5390565.1"/>
    </source>
</evidence>
<feature type="transmembrane region" description="Helical" evidence="1">
    <location>
        <begin position="88"/>
        <end position="104"/>
    </location>
</feature>
<accession>A0ABU5RS34</accession>
<evidence type="ECO:0000256" key="1">
    <source>
        <dbReference type="SAM" id="Phobius"/>
    </source>
</evidence>
<dbReference type="EMBL" id="JAYGHX010000002">
    <property type="protein sequence ID" value="MEA5390565.1"/>
    <property type="molecule type" value="Genomic_DNA"/>
</dbReference>
<name>A0ABU5RS34_9CYAN</name>
<reference evidence="2 3" key="1">
    <citation type="submission" date="2023-12" db="EMBL/GenBank/DDBJ databases">
        <title>Baltic Sea Cyanobacteria.</title>
        <authorList>
            <person name="Delbaje E."/>
            <person name="Fewer D.P."/>
            <person name="Shishido T.K."/>
        </authorList>
    </citation>
    <scope>NUCLEOTIDE SEQUENCE [LARGE SCALE GENOMIC DNA]</scope>
    <source>
        <strain evidence="2 3">UHCC 0139</strain>
    </source>
</reference>
<feature type="transmembrane region" description="Helical" evidence="1">
    <location>
        <begin position="110"/>
        <end position="128"/>
    </location>
</feature>
<comment type="caution">
    <text evidence="2">The sequence shown here is derived from an EMBL/GenBank/DDBJ whole genome shotgun (WGS) entry which is preliminary data.</text>
</comment>
<sequence length="196" mass="21112">MKLLFSGAAIALTFAAFLPYIVSIRAGRTRPHVFSWLIWGVTTLLVFLATWAGGGGVGAWPTGVSALITFHIAWLAHGHGADRAITTSDWLFLAGAASALPFWFFTADPLGAVVVLTLVDLLGFGPTLRRAYRHPEQERIGFFGLFVLRNLLVLLSLERLTLTTALFPAAVGLACVGVVVLLLWRRRRLPGTGCAG</sequence>
<feature type="transmembrane region" description="Helical" evidence="1">
    <location>
        <begin position="33"/>
        <end position="52"/>
    </location>
</feature>
<feature type="transmembrane region" description="Helical" evidence="1">
    <location>
        <begin position="163"/>
        <end position="184"/>
    </location>
</feature>
<dbReference type="RefSeq" id="WP_323304656.1">
    <property type="nucleotide sequence ID" value="NZ_JAYGHX010000002.1"/>
</dbReference>
<dbReference type="Proteomes" id="UP001304461">
    <property type="component" value="Unassembled WGS sequence"/>
</dbReference>
<proteinExistence type="predicted"/>
<keyword evidence="3" id="KW-1185">Reference proteome</keyword>
<gene>
    <name evidence="2" type="ORF">VB738_04735</name>
</gene>
<evidence type="ECO:0008006" key="4">
    <source>
        <dbReference type="Google" id="ProtNLM"/>
    </source>
</evidence>
<evidence type="ECO:0000313" key="3">
    <source>
        <dbReference type="Proteomes" id="UP001304461"/>
    </source>
</evidence>
<organism evidence="2 3">
    <name type="scientific">Cyanobium gracile UHCC 0139</name>
    <dbReference type="NCBI Taxonomy" id="3110308"/>
    <lineage>
        <taxon>Bacteria</taxon>
        <taxon>Bacillati</taxon>
        <taxon>Cyanobacteriota</taxon>
        <taxon>Cyanophyceae</taxon>
        <taxon>Synechococcales</taxon>
        <taxon>Prochlorococcaceae</taxon>
        <taxon>Cyanobium</taxon>
    </lineage>
</organism>
<feature type="transmembrane region" description="Helical" evidence="1">
    <location>
        <begin position="58"/>
        <end position="76"/>
    </location>
</feature>